<evidence type="ECO:0000256" key="3">
    <source>
        <dbReference type="ARBA" id="ARBA00023002"/>
    </source>
</evidence>
<comment type="catalytic activity">
    <reaction evidence="5">
        <text>L-proline + a quinone = (S)-1-pyrroline-5-carboxylate + a quinol + H(+)</text>
        <dbReference type="Rhea" id="RHEA:23784"/>
        <dbReference type="ChEBI" id="CHEBI:15378"/>
        <dbReference type="ChEBI" id="CHEBI:17388"/>
        <dbReference type="ChEBI" id="CHEBI:24646"/>
        <dbReference type="ChEBI" id="CHEBI:60039"/>
        <dbReference type="ChEBI" id="CHEBI:132124"/>
        <dbReference type="EC" id="1.5.5.2"/>
    </reaction>
</comment>
<reference evidence="8" key="1">
    <citation type="submission" date="2020-11" db="EMBL/GenBank/DDBJ databases">
        <authorList>
            <consortium name="DOE Joint Genome Institute"/>
            <person name="Ahrendt S."/>
            <person name="Riley R."/>
            <person name="Andreopoulos W."/>
            <person name="Labutti K."/>
            <person name="Pangilinan J."/>
            <person name="Ruiz-Duenas F.J."/>
            <person name="Barrasa J.M."/>
            <person name="Sanchez-Garcia M."/>
            <person name="Camarero S."/>
            <person name="Miyauchi S."/>
            <person name="Serrano A."/>
            <person name="Linde D."/>
            <person name="Babiker R."/>
            <person name="Drula E."/>
            <person name="Ayuso-Fernandez I."/>
            <person name="Pacheco R."/>
            <person name="Padilla G."/>
            <person name="Ferreira P."/>
            <person name="Barriuso J."/>
            <person name="Kellner H."/>
            <person name="Castanera R."/>
            <person name="Alfaro M."/>
            <person name="Ramirez L."/>
            <person name="Pisabarro A.G."/>
            <person name="Kuo A."/>
            <person name="Tritt A."/>
            <person name="Lipzen A."/>
            <person name="He G."/>
            <person name="Yan M."/>
            <person name="Ng V."/>
            <person name="Cullen D."/>
            <person name="Martin F."/>
            <person name="Rosso M.-N."/>
            <person name="Henrissat B."/>
            <person name="Hibbett D."/>
            <person name="Martinez A.T."/>
            <person name="Grigoriev I.V."/>
        </authorList>
    </citation>
    <scope>NUCLEOTIDE SEQUENCE</scope>
    <source>
        <strain evidence="8">CBS 506.95</strain>
    </source>
</reference>
<evidence type="ECO:0000256" key="1">
    <source>
        <dbReference type="ARBA" id="ARBA00005869"/>
    </source>
</evidence>
<dbReference type="EMBL" id="MU157843">
    <property type="protein sequence ID" value="KAF9529860.1"/>
    <property type="molecule type" value="Genomic_DNA"/>
</dbReference>
<comment type="similarity">
    <text evidence="1 5">Belongs to the proline oxidase family.</text>
</comment>
<dbReference type="GO" id="GO:0071949">
    <property type="term" value="F:FAD binding"/>
    <property type="evidence" value="ECO:0007669"/>
    <property type="project" value="TreeGrafter"/>
</dbReference>
<keyword evidence="5" id="KW-0274">FAD</keyword>
<dbReference type="GO" id="GO:0010133">
    <property type="term" value="P:L-proline catabolic process to L-glutamate"/>
    <property type="evidence" value="ECO:0007669"/>
    <property type="project" value="TreeGrafter"/>
</dbReference>
<dbReference type="InterPro" id="IPR029041">
    <property type="entry name" value="FAD-linked_oxidoreductase-like"/>
</dbReference>
<dbReference type="SUPFAM" id="SSF51730">
    <property type="entry name" value="FAD-linked oxidoreductase"/>
    <property type="match status" value="1"/>
</dbReference>
<organism evidence="8 9">
    <name type="scientific">Crepidotus variabilis</name>
    <dbReference type="NCBI Taxonomy" id="179855"/>
    <lineage>
        <taxon>Eukaryota</taxon>
        <taxon>Fungi</taxon>
        <taxon>Dikarya</taxon>
        <taxon>Basidiomycota</taxon>
        <taxon>Agaricomycotina</taxon>
        <taxon>Agaricomycetes</taxon>
        <taxon>Agaricomycetidae</taxon>
        <taxon>Agaricales</taxon>
        <taxon>Agaricineae</taxon>
        <taxon>Crepidotaceae</taxon>
        <taxon>Crepidotus</taxon>
    </lineage>
</organism>
<evidence type="ECO:0000256" key="5">
    <source>
        <dbReference type="RuleBase" id="RU364054"/>
    </source>
</evidence>
<dbReference type="OrthoDB" id="5464at2759"/>
<dbReference type="AlphaFoldDB" id="A0A9P6EIT5"/>
<comment type="caution">
    <text evidence="8">The sequence shown here is derived from an EMBL/GenBank/DDBJ whole genome shotgun (WGS) entry which is preliminary data.</text>
</comment>
<comment type="function">
    <text evidence="5">Converts proline to delta-1-pyrroline-5-carboxylate.</text>
</comment>
<dbReference type="InterPro" id="IPR015659">
    <property type="entry name" value="Proline_oxidase"/>
</dbReference>
<sequence>MVRAYVVYSICSIPWLVDSAPDILQRLSSLPVIKQITEGLVRVTFFKQFVGADTAEECVPLLHSLRQANKGALLVYSVEVDENEITRNFVAGSASISHSDNPQKRIIDEMIHSVDVVANFEANLHDDAAAYTSASSGKSTWVAIKLTALLPDPNALVALSSYIVNSRKLLSSSAPESAVPFPGAARPEDLDLVIHPSANSSCKDKLSSEHIQQLKGLYDDLVRICTRAKERGVKVTIDAEYSWYQPAIDALTLALMREFNSLSTSSTPTPNQPLVYGTFQAYLRRTPMHIAVALADAKKHNYALGVKLVRGAYHPYEISAHDNKANGGGLSISPDREPPVWQEKAETDKAYDDCVRMLIEAVKEDIGRCSKEGTSSRSVPNANQERGNGWLSGLTAARRSTPPQNEPELRRSVPSVGVLFGTHNWKSCGLVLDEIVKNGLGTRVSSRTGGHLSSTSNVVRLDDEVVDRIAIGQLYGMSDDLSDWIVSRTISSSPLVIKYMPYGALADVMPYLSRRAVENKSVLGEGGATNERRRAAREIRRRLFG</sequence>
<dbReference type="Gene3D" id="3.20.20.220">
    <property type="match status" value="1"/>
</dbReference>
<dbReference type="Pfam" id="PF01619">
    <property type="entry name" value="Pro_dh"/>
    <property type="match status" value="1"/>
</dbReference>
<protein>
    <recommendedName>
        <fullName evidence="2 5">Proline dehydrogenase</fullName>
        <ecNumber evidence="2 5">1.5.5.2</ecNumber>
    </recommendedName>
</protein>
<dbReference type="EC" id="1.5.5.2" evidence="2 5"/>
<comment type="cofactor">
    <cofactor evidence="5">
        <name>FAD</name>
        <dbReference type="ChEBI" id="CHEBI:57692"/>
    </cofactor>
</comment>
<feature type="domain" description="Proline dehydrogenase" evidence="7">
    <location>
        <begin position="142"/>
        <end position="522"/>
    </location>
</feature>
<dbReference type="PANTHER" id="PTHR13914:SF0">
    <property type="entry name" value="PROLINE DEHYDROGENASE 1, MITOCHONDRIAL"/>
    <property type="match status" value="1"/>
</dbReference>
<keyword evidence="5" id="KW-0285">Flavoprotein</keyword>
<name>A0A9P6EIT5_9AGAR</name>
<dbReference type="Proteomes" id="UP000807306">
    <property type="component" value="Unassembled WGS sequence"/>
</dbReference>
<evidence type="ECO:0000313" key="8">
    <source>
        <dbReference type="EMBL" id="KAF9529860.1"/>
    </source>
</evidence>
<dbReference type="PANTHER" id="PTHR13914">
    <property type="entry name" value="PROLINE OXIDASE"/>
    <property type="match status" value="1"/>
</dbReference>
<evidence type="ECO:0000256" key="2">
    <source>
        <dbReference type="ARBA" id="ARBA00012695"/>
    </source>
</evidence>
<dbReference type="InterPro" id="IPR002872">
    <property type="entry name" value="Proline_DH_dom"/>
</dbReference>
<feature type="compositionally biased region" description="Polar residues" evidence="6">
    <location>
        <begin position="372"/>
        <end position="386"/>
    </location>
</feature>
<keyword evidence="3 5" id="KW-0560">Oxidoreductase</keyword>
<evidence type="ECO:0000313" key="9">
    <source>
        <dbReference type="Proteomes" id="UP000807306"/>
    </source>
</evidence>
<gene>
    <name evidence="8" type="ORF">CPB83DRAFT_868833</name>
</gene>
<proteinExistence type="inferred from homology"/>
<evidence type="ECO:0000256" key="4">
    <source>
        <dbReference type="ARBA" id="ARBA00023062"/>
    </source>
</evidence>
<feature type="region of interest" description="Disordered" evidence="6">
    <location>
        <begin position="370"/>
        <end position="389"/>
    </location>
</feature>
<keyword evidence="9" id="KW-1185">Reference proteome</keyword>
<evidence type="ECO:0000259" key="7">
    <source>
        <dbReference type="Pfam" id="PF01619"/>
    </source>
</evidence>
<evidence type="ECO:0000256" key="6">
    <source>
        <dbReference type="SAM" id="MobiDB-lite"/>
    </source>
</evidence>
<dbReference type="GO" id="GO:0005739">
    <property type="term" value="C:mitochondrion"/>
    <property type="evidence" value="ECO:0007669"/>
    <property type="project" value="TreeGrafter"/>
</dbReference>
<dbReference type="GO" id="GO:0004657">
    <property type="term" value="F:proline dehydrogenase activity"/>
    <property type="evidence" value="ECO:0007669"/>
    <property type="project" value="UniProtKB-EC"/>
</dbReference>
<accession>A0A9P6EIT5</accession>
<keyword evidence="4 5" id="KW-0642">Proline metabolism</keyword>